<reference evidence="4" key="1">
    <citation type="submission" date="2017-09" db="EMBL/GenBank/DDBJ databases">
        <title>Depth-based differentiation of microbial function through sediment-hosted aquifers and enrichment of novel symbionts in the deep terrestrial subsurface.</title>
        <authorList>
            <person name="Probst A.J."/>
            <person name="Ladd B."/>
            <person name="Jarett J.K."/>
            <person name="Geller-Mcgrath D.E."/>
            <person name="Sieber C.M.K."/>
            <person name="Emerson J.B."/>
            <person name="Anantharaman K."/>
            <person name="Thomas B.C."/>
            <person name="Malmstrom R."/>
            <person name="Stieglmeier M."/>
            <person name="Klingl A."/>
            <person name="Woyke T."/>
            <person name="Ryan C.M."/>
            <person name="Banfield J.F."/>
        </authorList>
    </citation>
    <scope>NUCLEOTIDE SEQUENCE [LARGE SCALE GENOMIC DNA]</scope>
</reference>
<protein>
    <submittedName>
        <fullName evidence="3">Uncharacterized protein</fullName>
    </submittedName>
</protein>
<keyword evidence="2" id="KW-0812">Transmembrane</keyword>
<evidence type="ECO:0000256" key="1">
    <source>
        <dbReference type="SAM" id="MobiDB-lite"/>
    </source>
</evidence>
<keyword evidence="2" id="KW-1133">Transmembrane helix</keyword>
<gene>
    <name evidence="3" type="ORF">COT81_05865</name>
</gene>
<dbReference type="Proteomes" id="UP000230935">
    <property type="component" value="Unassembled WGS sequence"/>
</dbReference>
<dbReference type="AlphaFoldDB" id="A0A2H0VZM2"/>
<keyword evidence="2" id="KW-0472">Membrane</keyword>
<feature type="region of interest" description="Disordered" evidence="1">
    <location>
        <begin position="70"/>
        <end position="98"/>
    </location>
</feature>
<dbReference type="EMBL" id="PEZZ01000050">
    <property type="protein sequence ID" value="PIS04544.1"/>
    <property type="molecule type" value="Genomic_DNA"/>
</dbReference>
<accession>A0A2H0VZM2</accession>
<name>A0A2H0VZM2_9BACT</name>
<sequence length="300" mass="34275">MGLYRNVYKKWSLTHKIFFWLAIIPFLITIVFESKSIISVVTHNTDNSVTANKIESGVVAIGFNKIEQKNGNTEAGSKDSQEDTKKDGRVLGESSPSTHQYYYDGSSLADVENFTYFFDTLKQDKKIYCPYITKRNPGRIVYLTDVIGPDFISQITIKPNSGSRLNLQFDYNDVFSCIIGDGNYQHIGCKVEDKYVRDIKGQFQPRIYGDIGIEPGTEVQTTFLVAHEEDSNLLNLKIDIRFKPNVEKEIFRTESFEYLIKTKEDLDNTSSEVGIGLIDPYLVHDVCAEFKEFWLDSKSL</sequence>
<comment type="caution">
    <text evidence="3">The sequence shown here is derived from an EMBL/GenBank/DDBJ whole genome shotgun (WGS) entry which is preliminary data.</text>
</comment>
<evidence type="ECO:0000256" key="2">
    <source>
        <dbReference type="SAM" id="Phobius"/>
    </source>
</evidence>
<feature type="transmembrane region" description="Helical" evidence="2">
    <location>
        <begin position="12"/>
        <end position="32"/>
    </location>
</feature>
<feature type="compositionally biased region" description="Basic and acidic residues" evidence="1">
    <location>
        <begin position="76"/>
        <end position="90"/>
    </location>
</feature>
<evidence type="ECO:0000313" key="4">
    <source>
        <dbReference type="Proteomes" id="UP000230935"/>
    </source>
</evidence>
<proteinExistence type="predicted"/>
<evidence type="ECO:0000313" key="3">
    <source>
        <dbReference type="EMBL" id="PIS04544.1"/>
    </source>
</evidence>
<organism evidence="3 4">
    <name type="scientific">Candidatus Buchananbacteria bacterium CG10_big_fil_rev_8_21_14_0_10_42_9</name>
    <dbReference type="NCBI Taxonomy" id="1974526"/>
    <lineage>
        <taxon>Bacteria</taxon>
        <taxon>Candidatus Buchananiibacteriota</taxon>
    </lineage>
</organism>